<feature type="transmembrane region" description="Helical" evidence="1">
    <location>
        <begin position="322"/>
        <end position="340"/>
    </location>
</feature>
<keyword evidence="1" id="KW-1133">Transmembrane helix</keyword>
<dbReference type="KEGG" id="gey:QMQ05_04985"/>
<gene>
    <name evidence="3" type="ORF">QMQ05_04985</name>
</gene>
<keyword evidence="1" id="KW-0812">Transmembrane</keyword>
<feature type="transmembrane region" description="Helical" evidence="1">
    <location>
        <begin position="108"/>
        <end position="126"/>
    </location>
</feature>
<feature type="transmembrane region" description="Helical" evidence="1">
    <location>
        <begin position="133"/>
        <end position="151"/>
    </location>
</feature>
<evidence type="ECO:0000259" key="2">
    <source>
        <dbReference type="Pfam" id="PF07786"/>
    </source>
</evidence>
<protein>
    <submittedName>
        <fullName evidence="3">Heparan-alpha-glucosaminide N-acetyltransferase domain-containing protein</fullName>
    </submittedName>
</protein>
<evidence type="ECO:0000256" key="1">
    <source>
        <dbReference type="SAM" id="Phobius"/>
    </source>
</evidence>
<accession>A0AAU6WGI6</accession>
<feature type="transmembrane region" description="Helical" evidence="1">
    <location>
        <begin position="86"/>
        <end position="102"/>
    </location>
</feature>
<feature type="transmembrane region" description="Helical" evidence="1">
    <location>
        <begin position="346"/>
        <end position="363"/>
    </location>
</feature>
<sequence length="393" mass="41529">MNILGKPRRIIAVDVARLVAILGMFAAHVFSLYQYTGPEAYSPTFTGAVASGRASVLFMVLAGLSLSLLSDSLARKGFSHPKIYSVLARRALIIAVLGMGIGTLNERIAVILVHYGLLFLLLPLALRLSRATIWVVSVLWLLLAPVIWRPLAADTLGQTLGHNPGLLDLLTPGLLIQDLTVTGYYPLLVWFGYGLLGVALSKFNLTSRKTASLLTIVGGAIAAVSYIAGRVLSLGFTEQISAASMVPLSQVATLITAGRLPGKSLDPYLANTEYLWLPTGHSNGLLATVHAAGCAVAIIGLLLLIVPLLGRAGQVLAAAGRAPLTLYVGHLILLPFLQQVLEPATIWWILCAATVCCALWLSFTKSPGPLEFGVRVLSGADSTPASNNLAKGE</sequence>
<feature type="transmembrane region" description="Helical" evidence="1">
    <location>
        <begin position="285"/>
        <end position="310"/>
    </location>
</feature>
<proteinExistence type="predicted"/>
<feature type="transmembrane region" description="Helical" evidence="1">
    <location>
        <begin position="55"/>
        <end position="74"/>
    </location>
</feature>
<dbReference type="Pfam" id="PF07786">
    <property type="entry name" value="HGSNAT_cat"/>
    <property type="match status" value="1"/>
</dbReference>
<feature type="transmembrane region" description="Helical" evidence="1">
    <location>
        <begin position="12"/>
        <end position="35"/>
    </location>
</feature>
<keyword evidence="1" id="KW-0472">Membrane</keyword>
<reference evidence="3 4" key="1">
    <citation type="submission" date="2023-05" db="EMBL/GenBank/DDBJ databases">
        <title>Glutamicibacter sp. B1, complete genome.</title>
        <authorList>
            <person name="Long Y.H."/>
            <person name="Fang T."/>
            <person name="Li X.Y."/>
        </authorList>
    </citation>
    <scope>NUCLEOTIDE SEQUENCE [LARGE SCALE GENOMIC DNA]</scope>
    <source>
        <strain evidence="3 4">B1</strain>
    </source>
</reference>
<feature type="domain" description="Heparan-alpha-glucosaminide N-acetyltransferase catalytic" evidence="2">
    <location>
        <begin position="9"/>
        <end position="229"/>
    </location>
</feature>
<keyword evidence="4" id="KW-1185">Reference proteome</keyword>
<dbReference type="EMBL" id="CP125942">
    <property type="protein sequence ID" value="XAO46885.1"/>
    <property type="molecule type" value="Genomic_DNA"/>
</dbReference>
<evidence type="ECO:0000313" key="3">
    <source>
        <dbReference type="EMBL" id="XAO46885.1"/>
    </source>
</evidence>
<feature type="transmembrane region" description="Helical" evidence="1">
    <location>
        <begin position="184"/>
        <end position="203"/>
    </location>
</feature>
<dbReference type="AlphaFoldDB" id="A0AAU6WGI6"/>
<name>A0AAU6WGI6_9MICC</name>
<dbReference type="Proteomes" id="UP001486888">
    <property type="component" value="Chromosome"/>
</dbReference>
<organism evidence="3 4">
    <name type="scientific">Glutamicibacter ectropisis</name>
    <dbReference type="NCBI Taxonomy" id="3046593"/>
    <lineage>
        <taxon>Bacteria</taxon>
        <taxon>Bacillati</taxon>
        <taxon>Actinomycetota</taxon>
        <taxon>Actinomycetes</taxon>
        <taxon>Micrococcales</taxon>
        <taxon>Micrococcaceae</taxon>
        <taxon>Glutamicibacter</taxon>
    </lineage>
</organism>
<evidence type="ECO:0000313" key="4">
    <source>
        <dbReference type="Proteomes" id="UP001486888"/>
    </source>
</evidence>
<dbReference type="RefSeq" id="WP_345473512.1">
    <property type="nucleotide sequence ID" value="NZ_CP125942.1"/>
</dbReference>
<feature type="transmembrane region" description="Helical" evidence="1">
    <location>
        <begin position="210"/>
        <end position="228"/>
    </location>
</feature>
<dbReference type="InterPro" id="IPR012429">
    <property type="entry name" value="HGSNAT_cat"/>
</dbReference>